<keyword evidence="2" id="KW-0223">Dioxygenase</keyword>
<protein>
    <submittedName>
        <fullName evidence="2 3">Glyoxalase/bleomycin resistance protein/dioxygenase</fullName>
    </submittedName>
</protein>
<dbReference type="InterPro" id="IPR037523">
    <property type="entry name" value="VOC_core"/>
</dbReference>
<reference evidence="5" key="3">
    <citation type="submission" date="2016-11" db="EMBL/GenBank/DDBJ databases">
        <authorList>
            <person name="Varghese N."/>
            <person name="Submissions S."/>
        </authorList>
    </citation>
    <scope>NUCLEOTIDE SEQUENCE [LARGE SCALE GENOMIC DNA]</scope>
    <source>
        <strain evidence="5">DX253</strain>
    </source>
</reference>
<keyword evidence="2" id="KW-0560">Oxidoreductase</keyword>
<keyword evidence="5" id="KW-1185">Reference proteome</keyword>
<evidence type="ECO:0000313" key="4">
    <source>
        <dbReference type="Proteomes" id="UP000003751"/>
    </source>
</evidence>
<sequence>MAHPSVHHHGISVSDLDRAVEFYSDVLGLELLDRYTLSDDALATAIGSGPLTSSPP</sequence>
<organism evidence="2 4">
    <name type="scientific">Haladaptatus paucihalophilus DX253</name>
    <dbReference type="NCBI Taxonomy" id="797209"/>
    <lineage>
        <taxon>Archaea</taxon>
        <taxon>Methanobacteriati</taxon>
        <taxon>Methanobacteriota</taxon>
        <taxon>Stenosarchaea group</taxon>
        <taxon>Halobacteria</taxon>
        <taxon>Halobacteriales</taxon>
        <taxon>Haladaptataceae</taxon>
        <taxon>Haladaptatus</taxon>
    </lineage>
</organism>
<evidence type="ECO:0000259" key="1">
    <source>
        <dbReference type="PROSITE" id="PS51819"/>
    </source>
</evidence>
<dbReference type="PATRIC" id="fig|797209.4.peg.3979"/>
<dbReference type="Gene3D" id="3.10.180.10">
    <property type="entry name" value="2,3-Dihydroxybiphenyl 1,2-Dioxygenase, domain 1"/>
    <property type="match status" value="1"/>
</dbReference>
<dbReference type="Proteomes" id="UP000184203">
    <property type="component" value="Unassembled WGS sequence"/>
</dbReference>
<dbReference type="RefSeq" id="WP_007982994.1">
    <property type="nucleotide sequence ID" value="NZ_AEMG01000029.1"/>
</dbReference>
<dbReference type="GO" id="GO:0051213">
    <property type="term" value="F:dioxygenase activity"/>
    <property type="evidence" value="ECO:0007669"/>
    <property type="project" value="UniProtKB-KW"/>
</dbReference>
<dbReference type="InterPro" id="IPR029068">
    <property type="entry name" value="Glyas_Bleomycin-R_OHBP_Dase"/>
</dbReference>
<dbReference type="EMBL" id="FRAN01000004">
    <property type="protein sequence ID" value="SHL01558.1"/>
    <property type="molecule type" value="Genomic_DNA"/>
</dbReference>
<reference evidence="3" key="2">
    <citation type="submission" date="2016-11" db="EMBL/GenBank/DDBJ databases">
        <authorList>
            <person name="Jaros S."/>
            <person name="Januszkiewicz K."/>
            <person name="Wedrychowicz H."/>
        </authorList>
    </citation>
    <scope>NUCLEOTIDE SEQUENCE [LARGE SCALE GENOMIC DNA]</scope>
    <source>
        <strain evidence="3">DX253</strain>
    </source>
</reference>
<evidence type="ECO:0000313" key="3">
    <source>
        <dbReference type="EMBL" id="SHL01558.1"/>
    </source>
</evidence>
<dbReference type="OrthoDB" id="6111at2157"/>
<evidence type="ECO:0000313" key="2">
    <source>
        <dbReference type="EMBL" id="EFW89980.1"/>
    </source>
</evidence>
<accession>E7QZ59</accession>
<proteinExistence type="predicted"/>
<gene>
    <name evidence="3" type="ORF">SAMN05444342_2746</name>
    <name evidence="2" type="ORF">ZOD2009_20332</name>
</gene>
<dbReference type="SUPFAM" id="SSF54593">
    <property type="entry name" value="Glyoxalase/Bleomycin resistance protein/Dihydroxybiphenyl dioxygenase"/>
    <property type="match status" value="1"/>
</dbReference>
<dbReference type="EMBL" id="AEMG01000029">
    <property type="protein sequence ID" value="EFW89980.1"/>
    <property type="molecule type" value="Genomic_DNA"/>
</dbReference>
<dbReference type="Pfam" id="PF00903">
    <property type="entry name" value="Glyoxalase"/>
    <property type="match status" value="1"/>
</dbReference>
<dbReference type="AlphaFoldDB" id="E7QZ59"/>
<feature type="domain" description="VOC" evidence="1">
    <location>
        <begin position="5"/>
        <end position="56"/>
    </location>
</feature>
<name>E7QZ59_HALPU</name>
<dbReference type="PROSITE" id="PS51819">
    <property type="entry name" value="VOC"/>
    <property type="match status" value="1"/>
</dbReference>
<dbReference type="Proteomes" id="UP000003751">
    <property type="component" value="Unassembled WGS sequence"/>
</dbReference>
<evidence type="ECO:0000313" key="5">
    <source>
        <dbReference type="Proteomes" id="UP000184203"/>
    </source>
</evidence>
<dbReference type="GeneID" id="300004757"/>
<dbReference type="InterPro" id="IPR004360">
    <property type="entry name" value="Glyas_Fos-R_dOase_dom"/>
</dbReference>
<reference evidence="2 4" key="1">
    <citation type="journal article" date="2014" name="ISME J.">
        <title>Trehalose/2-sulfotrehalose biosynthesis and glycine-betaine uptake are widely spread mechanisms for osmoadaptation in the Halobacteriales.</title>
        <authorList>
            <person name="Youssef N.H."/>
            <person name="Savage-Ashlock K.N."/>
            <person name="McCully A.L."/>
            <person name="Luedtke B."/>
            <person name="Shaw E.I."/>
            <person name="Hoff W.D."/>
            <person name="Elshahed M.S."/>
        </authorList>
    </citation>
    <scope>NUCLEOTIDE SEQUENCE [LARGE SCALE GENOMIC DNA]</scope>
    <source>
        <strain evidence="2 4">DX253</strain>
    </source>
</reference>